<dbReference type="GO" id="GO:0016514">
    <property type="term" value="C:SWI/SNF complex"/>
    <property type="evidence" value="ECO:0000318"/>
    <property type="project" value="GO_Central"/>
</dbReference>
<dbReference type="InterPro" id="IPR004001">
    <property type="entry name" value="Actin_CS"/>
</dbReference>
<dbReference type="eggNOG" id="KOG0679">
    <property type="taxonomic scope" value="Eukaryota"/>
</dbReference>
<dbReference type="AlphaFoldDB" id="B6JX91"/>
<dbReference type="VEuPathDB" id="FungiDB:SJAG_01016"/>
<sequence length="422" mass="46645">MSQTSSNIDVPALVIDQGSCWARFGYAGDDAPTVVLPSKYGVKKNKTTGESSFVIDQLELHAPIPHMEILSGLSDGVVQDWNSTLNIWKRGLNDKLGVDASEYAMMVTEPSWNPRNVRQQTMETAFEQFKVPAFFLSKQAVCAAFANNRATALVVNLGSKYVSVTPVVDGLAVRKGLMKQNLAGDFLNANIERMLENLHIPIHPHYRVARKATNVDGNEGMASVMYNPVEGLTASYEELEKNRVIEEWKESVLQMLESPFNERSASVRTPKPFEFPDGISWKFGGERFRIAEILFNPSLAFGETPATSVPQGAMGLPQLVHQSILTCDNDIRSTLLNNIIITGGTSLIPGLAERLQTELQRMAPGSRVTVLANGSATERKNATWLGGSILASLNTFQHLWITKQEYEEIGVDRALFIEKRCK</sequence>
<dbReference type="EMBL" id="KE651166">
    <property type="protein sequence ID" value="EEB05992.1"/>
    <property type="molecule type" value="Genomic_DNA"/>
</dbReference>
<dbReference type="Pfam" id="PF00022">
    <property type="entry name" value="Actin"/>
    <property type="match status" value="1"/>
</dbReference>
<accession>B6JX91</accession>
<dbReference type="SMART" id="SM00268">
    <property type="entry name" value="ACTIN"/>
    <property type="match status" value="1"/>
</dbReference>
<dbReference type="GO" id="GO:0006357">
    <property type="term" value="P:regulation of transcription by RNA polymerase II"/>
    <property type="evidence" value="ECO:0000318"/>
    <property type="project" value="GO_Central"/>
</dbReference>
<reference evidence="2 4" key="1">
    <citation type="journal article" date="2011" name="Science">
        <title>Comparative functional genomics of the fission yeasts.</title>
        <authorList>
            <person name="Rhind N."/>
            <person name="Chen Z."/>
            <person name="Yassour M."/>
            <person name="Thompson D.A."/>
            <person name="Haas B.J."/>
            <person name="Habib N."/>
            <person name="Wapinski I."/>
            <person name="Roy S."/>
            <person name="Lin M.F."/>
            <person name="Heiman D.I."/>
            <person name="Young S.K."/>
            <person name="Furuya K."/>
            <person name="Guo Y."/>
            <person name="Pidoux A."/>
            <person name="Chen H.M."/>
            <person name="Robbertse B."/>
            <person name="Goldberg J.M."/>
            <person name="Aoki K."/>
            <person name="Bayne E.H."/>
            <person name="Berlin A.M."/>
            <person name="Desjardins C.A."/>
            <person name="Dobbs E."/>
            <person name="Dukaj L."/>
            <person name="Fan L."/>
            <person name="FitzGerald M.G."/>
            <person name="French C."/>
            <person name="Gujja S."/>
            <person name="Hansen K."/>
            <person name="Keifenheim D."/>
            <person name="Levin J.Z."/>
            <person name="Mosher R.A."/>
            <person name="Mueller C.A."/>
            <person name="Pfiffner J."/>
            <person name="Priest M."/>
            <person name="Russ C."/>
            <person name="Smialowska A."/>
            <person name="Swoboda P."/>
            <person name="Sykes S.M."/>
            <person name="Vaughn M."/>
            <person name="Vengrova S."/>
            <person name="Yoder R."/>
            <person name="Zeng Q."/>
            <person name="Allshire R."/>
            <person name="Baulcombe D."/>
            <person name="Birren B.W."/>
            <person name="Brown W."/>
            <person name="Ekwall K."/>
            <person name="Kellis M."/>
            <person name="Leatherwood J."/>
            <person name="Levin H."/>
            <person name="Margalit H."/>
            <person name="Martienssen R."/>
            <person name="Nieduszynski C.A."/>
            <person name="Spatafora J.W."/>
            <person name="Friedman N."/>
            <person name="Dalgaard J.Z."/>
            <person name="Baumann P."/>
            <person name="Niki H."/>
            <person name="Regev A."/>
            <person name="Nusbaum C."/>
        </authorList>
    </citation>
    <scope>NUCLEOTIDE SEQUENCE [LARGE SCALE GENOMIC DNA]</scope>
    <source>
        <strain evidence="4">yFS275 / FY16936</strain>
    </source>
</reference>
<dbReference type="GO" id="GO:0016586">
    <property type="term" value="C:RSC-type complex"/>
    <property type="evidence" value="ECO:0007669"/>
    <property type="project" value="EnsemblFungi"/>
</dbReference>
<gene>
    <name evidence="3" type="primary">arp42</name>
    <name evidence="2" type="ORF">SJAG_01016</name>
</gene>
<dbReference type="HOGENOM" id="CLU_027965_6_2_1"/>
<dbReference type="PROSITE" id="PS00432">
    <property type="entry name" value="ACTINS_2"/>
    <property type="match status" value="1"/>
</dbReference>
<evidence type="ECO:0000313" key="2">
    <source>
        <dbReference type="EMBL" id="EEB05992.1"/>
    </source>
</evidence>
<keyword evidence="4" id="KW-1185">Reference proteome</keyword>
<dbReference type="GO" id="GO:0003682">
    <property type="term" value="F:chromatin binding"/>
    <property type="evidence" value="ECO:0000318"/>
    <property type="project" value="GO_Central"/>
</dbReference>
<dbReference type="GO" id="GO:0006338">
    <property type="term" value="P:chromatin remodeling"/>
    <property type="evidence" value="ECO:0000318"/>
    <property type="project" value="GO_Central"/>
</dbReference>
<dbReference type="Gene3D" id="3.30.420.40">
    <property type="match status" value="2"/>
</dbReference>
<dbReference type="FunFam" id="3.30.420.40:FF:000058">
    <property type="entry name" value="Putative actin-related protein 5"/>
    <property type="match status" value="1"/>
</dbReference>
<evidence type="ECO:0000313" key="4">
    <source>
        <dbReference type="Proteomes" id="UP000001744"/>
    </source>
</evidence>
<evidence type="ECO:0000313" key="3">
    <source>
        <dbReference type="JaponicusDB" id="SJAG_01016"/>
    </source>
</evidence>
<dbReference type="STRING" id="402676.B6JX91"/>
<protein>
    <submittedName>
        <fullName evidence="2">SWI/SNF and RSC complex subunit Arp42</fullName>
    </submittedName>
</protein>
<dbReference type="InterPro" id="IPR043129">
    <property type="entry name" value="ATPase_NBD"/>
</dbReference>
<proteinExistence type="inferred from homology"/>
<evidence type="ECO:0000256" key="1">
    <source>
        <dbReference type="RuleBase" id="RU000487"/>
    </source>
</evidence>
<organism evidence="2 4">
    <name type="scientific">Schizosaccharomyces japonicus (strain yFS275 / FY16936)</name>
    <name type="common">Fission yeast</name>
    <dbReference type="NCBI Taxonomy" id="402676"/>
    <lineage>
        <taxon>Eukaryota</taxon>
        <taxon>Fungi</taxon>
        <taxon>Dikarya</taxon>
        <taxon>Ascomycota</taxon>
        <taxon>Taphrinomycotina</taxon>
        <taxon>Schizosaccharomycetes</taxon>
        <taxon>Schizosaccharomycetales</taxon>
        <taxon>Schizosaccharomycetaceae</taxon>
        <taxon>Schizosaccharomyces</taxon>
    </lineage>
</organism>
<dbReference type="Proteomes" id="UP000001744">
    <property type="component" value="Unassembled WGS sequence"/>
</dbReference>
<dbReference type="OrthoDB" id="5132116at2759"/>
<dbReference type="SUPFAM" id="SSF53067">
    <property type="entry name" value="Actin-like ATPase domain"/>
    <property type="match status" value="2"/>
</dbReference>
<dbReference type="JaponicusDB" id="SJAG_01016">
    <property type="gene designation" value="arp42"/>
</dbReference>
<dbReference type="PANTHER" id="PTHR11937">
    <property type="entry name" value="ACTIN"/>
    <property type="match status" value="1"/>
</dbReference>
<dbReference type="RefSeq" id="XP_002172285.1">
    <property type="nucleotide sequence ID" value="XM_002172249.2"/>
</dbReference>
<dbReference type="Gene3D" id="3.90.640.10">
    <property type="entry name" value="Actin, Chain A, domain 4"/>
    <property type="match status" value="1"/>
</dbReference>
<dbReference type="GeneID" id="7048262"/>
<dbReference type="CDD" id="cd13395">
    <property type="entry name" value="ASKHA_NBD_Arp4_ACTL6-like"/>
    <property type="match status" value="1"/>
</dbReference>
<dbReference type="InterPro" id="IPR004000">
    <property type="entry name" value="Actin"/>
</dbReference>
<name>B6JX91_SCHJY</name>
<dbReference type="OMA" id="SKSWHSY"/>
<comment type="similarity">
    <text evidence="1">Belongs to the actin family.</text>
</comment>